<dbReference type="AlphaFoldDB" id="A0A9R1W8M0"/>
<dbReference type="InterPro" id="IPR010255">
    <property type="entry name" value="Haem_peroxidase_sf"/>
</dbReference>
<name>A0A9R1W8M0_LACSA</name>
<evidence type="ECO:0000256" key="1">
    <source>
        <dbReference type="RuleBase" id="RU004241"/>
    </source>
</evidence>
<dbReference type="EMBL" id="NBSK02000003">
    <property type="protein sequence ID" value="KAJ0218040.1"/>
    <property type="molecule type" value="Genomic_DNA"/>
</dbReference>
<accession>A0A9R1W8M0</accession>
<reference evidence="3 4" key="1">
    <citation type="journal article" date="2017" name="Nat. Commun.">
        <title>Genome assembly with in vitro proximity ligation data and whole-genome triplication in lettuce.</title>
        <authorList>
            <person name="Reyes-Chin-Wo S."/>
            <person name="Wang Z."/>
            <person name="Yang X."/>
            <person name="Kozik A."/>
            <person name="Arikit S."/>
            <person name="Song C."/>
            <person name="Xia L."/>
            <person name="Froenicke L."/>
            <person name="Lavelle D.O."/>
            <person name="Truco M.J."/>
            <person name="Xia R."/>
            <person name="Zhu S."/>
            <person name="Xu C."/>
            <person name="Xu H."/>
            <person name="Xu X."/>
            <person name="Cox K."/>
            <person name="Korf I."/>
            <person name="Meyers B.C."/>
            <person name="Michelmore R.W."/>
        </authorList>
    </citation>
    <scope>NUCLEOTIDE SEQUENCE [LARGE SCALE GENOMIC DNA]</scope>
    <source>
        <strain evidence="4">cv. Salinas</strain>
        <tissue evidence="3">Seedlings</tissue>
    </source>
</reference>
<dbReference type="InterPro" id="IPR002016">
    <property type="entry name" value="Haem_peroxidase"/>
</dbReference>
<protein>
    <recommendedName>
        <fullName evidence="2">Plant heme peroxidase family profile domain-containing protein</fullName>
    </recommendedName>
</protein>
<dbReference type="SUPFAM" id="SSF48113">
    <property type="entry name" value="Heme-dependent peroxidases"/>
    <property type="match status" value="1"/>
</dbReference>
<comment type="similarity">
    <text evidence="1">Belongs to the peroxidase family.</text>
</comment>
<dbReference type="GO" id="GO:0006979">
    <property type="term" value="P:response to oxidative stress"/>
    <property type="evidence" value="ECO:0007669"/>
    <property type="project" value="InterPro"/>
</dbReference>
<organism evidence="3 4">
    <name type="scientific">Lactuca sativa</name>
    <name type="common">Garden lettuce</name>
    <dbReference type="NCBI Taxonomy" id="4236"/>
    <lineage>
        <taxon>Eukaryota</taxon>
        <taxon>Viridiplantae</taxon>
        <taxon>Streptophyta</taxon>
        <taxon>Embryophyta</taxon>
        <taxon>Tracheophyta</taxon>
        <taxon>Spermatophyta</taxon>
        <taxon>Magnoliopsida</taxon>
        <taxon>eudicotyledons</taxon>
        <taxon>Gunneridae</taxon>
        <taxon>Pentapetalae</taxon>
        <taxon>asterids</taxon>
        <taxon>campanulids</taxon>
        <taxon>Asterales</taxon>
        <taxon>Asteraceae</taxon>
        <taxon>Cichorioideae</taxon>
        <taxon>Cichorieae</taxon>
        <taxon>Lactucinae</taxon>
        <taxon>Lactuca</taxon>
    </lineage>
</organism>
<dbReference type="Gene3D" id="1.10.520.10">
    <property type="match status" value="1"/>
</dbReference>
<gene>
    <name evidence="3" type="ORF">LSAT_V11C300144550</name>
</gene>
<dbReference type="Gene3D" id="1.10.420.10">
    <property type="entry name" value="Peroxidase, domain 2"/>
    <property type="match status" value="1"/>
</dbReference>
<dbReference type="GO" id="GO:0020037">
    <property type="term" value="F:heme binding"/>
    <property type="evidence" value="ECO:0007669"/>
    <property type="project" value="InterPro"/>
</dbReference>
<feature type="domain" description="Plant heme peroxidase family profile" evidence="2">
    <location>
        <begin position="55"/>
        <end position="105"/>
    </location>
</feature>
<evidence type="ECO:0000313" key="3">
    <source>
        <dbReference type="EMBL" id="KAJ0218040.1"/>
    </source>
</evidence>
<dbReference type="GO" id="GO:0004601">
    <property type="term" value="F:peroxidase activity"/>
    <property type="evidence" value="ECO:0007669"/>
    <property type="project" value="InterPro"/>
</dbReference>
<evidence type="ECO:0000259" key="2">
    <source>
        <dbReference type="Pfam" id="PF00141"/>
    </source>
</evidence>
<evidence type="ECO:0000313" key="4">
    <source>
        <dbReference type="Proteomes" id="UP000235145"/>
    </source>
</evidence>
<keyword evidence="4" id="KW-1185">Reference proteome</keyword>
<sequence length="208" mass="24145">MEIRFDWAFTSVVWNTNDHEHELPRTTGAVCTTVVRGHLNHEVPRGWWTILSCATHTGRKDSSRSFSQLSYDLPSHLYDLSTNIARFATEGFTDKETVTLLGTHSRMIHYKLFEKDFNMITVYIFAKWFNRLLSSKCLQLVYGHFMAFSSLFVQSIRLQVAKRTSETGQISSSIEVESVLQEKKVGKLGKMKNCLIFEHLKEGLWRRF</sequence>
<dbReference type="Pfam" id="PF00141">
    <property type="entry name" value="peroxidase"/>
    <property type="match status" value="1"/>
</dbReference>
<comment type="caution">
    <text evidence="3">The sequence shown here is derived from an EMBL/GenBank/DDBJ whole genome shotgun (WGS) entry which is preliminary data.</text>
</comment>
<proteinExistence type="inferred from homology"/>
<dbReference type="Proteomes" id="UP000235145">
    <property type="component" value="Unassembled WGS sequence"/>
</dbReference>